<reference evidence="1" key="1">
    <citation type="journal article" date="2022" name="bioRxiv">
        <title>Sequencing and chromosome-scale assembly of the giantPleurodeles waltlgenome.</title>
        <authorList>
            <person name="Brown T."/>
            <person name="Elewa A."/>
            <person name="Iarovenko S."/>
            <person name="Subramanian E."/>
            <person name="Araus A.J."/>
            <person name="Petzold A."/>
            <person name="Susuki M."/>
            <person name="Suzuki K.-i.T."/>
            <person name="Hayashi T."/>
            <person name="Toyoda A."/>
            <person name="Oliveira C."/>
            <person name="Osipova E."/>
            <person name="Leigh N.D."/>
            <person name="Simon A."/>
            <person name="Yun M.H."/>
        </authorList>
    </citation>
    <scope>NUCLEOTIDE SEQUENCE</scope>
    <source>
        <strain evidence="1">20211129_DDA</strain>
        <tissue evidence="1">Liver</tissue>
    </source>
</reference>
<evidence type="ECO:0000313" key="2">
    <source>
        <dbReference type="Proteomes" id="UP001066276"/>
    </source>
</evidence>
<evidence type="ECO:0000313" key="1">
    <source>
        <dbReference type="EMBL" id="KAJ1157668.1"/>
    </source>
</evidence>
<keyword evidence="2" id="KW-1185">Reference proteome</keyword>
<gene>
    <name evidence="1" type="ORF">NDU88_010372</name>
</gene>
<organism evidence="1 2">
    <name type="scientific">Pleurodeles waltl</name>
    <name type="common">Iberian ribbed newt</name>
    <dbReference type="NCBI Taxonomy" id="8319"/>
    <lineage>
        <taxon>Eukaryota</taxon>
        <taxon>Metazoa</taxon>
        <taxon>Chordata</taxon>
        <taxon>Craniata</taxon>
        <taxon>Vertebrata</taxon>
        <taxon>Euteleostomi</taxon>
        <taxon>Amphibia</taxon>
        <taxon>Batrachia</taxon>
        <taxon>Caudata</taxon>
        <taxon>Salamandroidea</taxon>
        <taxon>Salamandridae</taxon>
        <taxon>Pleurodelinae</taxon>
        <taxon>Pleurodeles</taxon>
    </lineage>
</organism>
<proteinExistence type="predicted"/>
<dbReference type="EMBL" id="JANPWB010000009">
    <property type="protein sequence ID" value="KAJ1157668.1"/>
    <property type="molecule type" value="Genomic_DNA"/>
</dbReference>
<protein>
    <submittedName>
        <fullName evidence="1">Uncharacterized protein</fullName>
    </submittedName>
</protein>
<dbReference type="Proteomes" id="UP001066276">
    <property type="component" value="Chromosome 5"/>
</dbReference>
<accession>A0AAV7S3T7</accession>
<dbReference type="AlphaFoldDB" id="A0AAV7S3T7"/>
<comment type="caution">
    <text evidence="1">The sequence shown here is derived from an EMBL/GenBank/DDBJ whole genome shotgun (WGS) entry which is preliminary data.</text>
</comment>
<name>A0AAV7S3T7_PLEWA</name>
<sequence length="233" mass="24834">MGGSSSLGYGRPPPPDRGPARLLPLSVCAGNCARPGPTRAPRDRPLTDFTWWLPRKRWSDLNVVLGAAVHPPTRSARRNSLVQLFDRKCPTWARSKVPSLPGVFGITRWLLVLRLLGRGLGPPGVAPPGPRALPSVPAASLFTRRSPVLLSCFELTGSPTTLTSLGGDAPQSSGGQCRPRHSLGAPGGWSGLTRSHAWLLQLPRQQGSVALHRILAVPLHTRGPGFLSSTSGW</sequence>